<reference evidence="2" key="2">
    <citation type="submission" date="2025-08" db="UniProtKB">
        <authorList>
            <consortium name="RefSeq"/>
        </authorList>
    </citation>
    <scope>IDENTIFICATION</scope>
    <source>
        <tissue evidence="2">Leaf</tissue>
    </source>
</reference>
<reference evidence="1" key="1">
    <citation type="journal article" date="2014" name="Nat. Commun.">
        <title>The tobacco genome sequence and its comparison with those of tomato and potato.</title>
        <authorList>
            <person name="Sierro N."/>
            <person name="Battey J.N."/>
            <person name="Ouadi S."/>
            <person name="Bakaher N."/>
            <person name="Bovet L."/>
            <person name="Willig A."/>
            <person name="Goepfert S."/>
            <person name="Peitsch M.C."/>
            <person name="Ivanov N.V."/>
        </authorList>
    </citation>
    <scope>NUCLEOTIDE SEQUENCE [LARGE SCALE GENOMIC DNA]</scope>
</reference>
<organism evidence="1 2">
    <name type="scientific">Nicotiana tabacum</name>
    <name type="common">Common tobacco</name>
    <dbReference type="NCBI Taxonomy" id="4097"/>
    <lineage>
        <taxon>Eukaryota</taxon>
        <taxon>Viridiplantae</taxon>
        <taxon>Streptophyta</taxon>
        <taxon>Embryophyta</taxon>
        <taxon>Tracheophyta</taxon>
        <taxon>Spermatophyta</taxon>
        <taxon>Magnoliopsida</taxon>
        <taxon>eudicotyledons</taxon>
        <taxon>Gunneridae</taxon>
        <taxon>Pentapetalae</taxon>
        <taxon>asterids</taxon>
        <taxon>lamiids</taxon>
        <taxon>Solanales</taxon>
        <taxon>Solanaceae</taxon>
        <taxon>Nicotianoideae</taxon>
        <taxon>Nicotianeae</taxon>
        <taxon>Nicotiana</taxon>
    </lineage>
</organism>
<name>A0AC58S5N5_TOBAC</name>
<accession>A0AC58S5N5</accession>
<dbReference type="RefSeq" id="XP_075080296.1">
    <property type="nucleotide sequence ID" value="XM_075224195.1"/>
</dbReference>
<dbReference type="Proteomes" id="UP000790787">
    <property type="component" value="Chromosome 11"/>
</dbReference>
<keyword evidence="1" id="KW-1185">Reference proteome</keyword>
<gene>
    <name evidence="2" type="primary">LOC142165820</name>
</gene>
<evidence type="ECO:0000313" key="2">
    <source>
        <dbReference type="RefSeq" id="XP_075080296.1"/>
    </source>
</evidence>
<evidence type="ECO:0000313" key="1">
    <source>
        <dbReference type="Proteomes" id="UP000790787"/>
    </source>
</evidence>
<proteinExistence type="predicted"/>
<sequence>MDQNRLGGRGLSRSVFNFIINDYSPPDPWPDTTSKSIIADLNKGDKLNGENYDIWSRKMWYVLEEQDALESINHVMSHPDEGNTAQHKRDLETYNVWKKKDSTIREIIVSSVADDLIYECEQYPTAQAMWAYLREAYGGTTVTRLRQLTIKFDTYKKRHDHGVKQHLRVMSNMIAQLKSVGHVLSDEQQVQAMFRSLPNNWEHFKVNLSHNDSIKTFVDIVRHVELEDERLGAAKVVLNAFVVESSGTKRSSFKHNRN</sequence>
<protein>
    <submittedName>
        <fullName evidence="2">Uncharacterized protein LOC142165820</fullName>
    </submittedName>
</protein>